<dbReference type="Pfam" id="PF14559">
    <property type="entry name" value="TPR_19"/>
    <property type="match status" value="1"/>
</dbReference>
<dbReference type="InterPro" id="IPR019734">
    <property type="entry name" value="TPR_rpt"/>
</dbReference>
<dbReference type="Pfam" id="PF23914">
    <property type="entry name" value="TPR_CcmH_CycH"/>
    <property type="match status" value="1"/>
</dbReference>
<dbReference type="Pfam" id="PF13432">
    <property type="entry name" value="TPR_16"/>
    <property type="match status" value="1"/>
</dbReference>
<dbReference type="AlphaFoldDB" id="A0A7G8BHS7"/>
<gene>
    <name evidence="6" type="ORF">H7849_24385</name>
</gene>
<reference evidence="6 7" key="1">
    <citation type="submission" date="2020-08" db="EMBL/GenBank/DDBJ databases">
        <title>Edaphobacter telluris sp. nov. and Acidobacterium dinghuensis sp. nov., two acidobacteria isolated from forest soil.</title>
        <authorList>
            <person name="Fu J."/>
            <person name="Qiu L."/>
        </authorList>
    </citation>
    <scope>NUCLEOTIDE SEQUENCE [LARGE SCALE GENOMIC DNA]</scope>
    <source>
        <strain evidence="6">4Y35</strain>
    </source>
</reference>
<evidence type="ECO:0000313" key="6">
    <source>
        <dbReference type="EMBL" id="QNI32097.1"/>
    </source>
</evidence>
<evidence type="ECO:0000256" key="3">
    <source>
        <dbReference type="PROSITE-ProRule" id="PRU00339"/>
    </source>
</evidence>
<sequence length="492" mass="54602">MLHGRWIVVFVVSMSFVARGQQSQSSVASIESLIRAQQYSAALDATRSALHEDPRNYRLWTVEGIVLSIQGQRPAALTAFDRALSFSPTYPAALKGKAEILYQTQDKRAIPVLKEILSADPRDETAHEMLAVLETKQGDCDIANQHFLASTDAMKDHPGSLEAYGYCLVQTKQPEKAVPVFEQLMALHPESTDTKYDLAVAQVEAGRYSDAVKVLEPFLQADSPDSDLLSLASEAYEGLGNTPKAVELLRQAIVLSPTAASYYVSFATLCLDHESFQVGIDMLDAGLKRISDDPSLYIARGLLYAQLAQYDQAEADFRKAEQLDSAQSLSAYGIDLAEIAKNNLDQALLEVRSQLKAHPESPQLHFMLAKLLFEQRTATDNVVSDEAIKAAEEALKLKPDMVGARDLLADIYIRSGQYNLAIEQSRASLRYFPSDQSAMYHLIIALRHSGPEGQREVQQWVKQLSDLKQTSRQKEMEQKHFKLVEVDSPPAK</sequence>
<organism evidence="6 7">
    <name type="scientific">Alloacidobacterium dinghuense</name>
    <dbReference type="NCBI Taxonomy" id="2763107"/>
    <lineage>
        <taxon>Bacteria</taxon>
        <taxon>Pseudomonadati</taxon>
        <taxon>Acidobacteriota</taxon>
        <taxon>Terriglobia</taxon>
        <taxon>Terriglobales</taxon>
        <taxon>Acidobacteriaceae</taxon>
        <taxon>Alloacidobacterium</taxon>
    </lineage>
</organism>
<feature type="repeat" description="TPR" evidence="3">
    <location>
        <begin position="294"/>
        <end position="327"/>
    </location>
</feature>
<dbReference type="PANTHER" id="PTHR45586">
    <property type="entry name" value="TPR REPEAT-CONTAINING PROTEIN PA4667"/>
    <property type="match status" value="1"/>
</dbReference>
<dbReference type="Pfam" id="PF13181">
    <property type="entry name" value="TPR_8"/>
    <property type="match status" value="1"/>
</dbReference>
<accession>A0A7G8BHS7</accession>
<dbReference type="Gene3D" id="1.25.40.10">
    <property type="entry name" value="Tetratricopeptide repeat domain"/>
    <property type="match status" value="3"/>
</dbReference>
<feature type="repeat" description="TPR" evidence="3">
    <location>
        <begin position="226"/>
        <end position="259"/>
    </location>
</feature>
<proteinExistence type="predicted"/>
<dbReference type="InterPro" id="IPR051012">
    <property type="entry name" value="CellSynth/LPSAsmb/PSIAsmb"/>
</dbReference>
<feature type="repeat" description="TPR" evidence="3">
    <location>
        <begin position="57"/>
        <end position="90"/>
    </location>
</feature>
<dbReference type="SUPFAM" id="SSF48452">
    <property type="entry name" value="TPR-like"/>
    <property type="match status" value="2"/>
</dbReference>
<dbReference type="KEGG" id="adin:H7849_24385"/>
<dbReference type="PROSITE" id="PS50005">
    <property type="entry name" value="TPR"/>
    <property type="match status" value="3"/>
</dbReference>
<dbReference type="SMART" id="SM00028">
    <property type="entry name" value="TPR"/>
    <property type="match status" value="7"/>
</dbReference>
<feature type="compositionally biased region" description="Basic and acidic residues" evidence="4">
    <location>
        <begin position="472"/>
        <end position="485"/>
    </location>
</feature>
<keyword evidence="7" id="KW-1185">Reference proteome</keyword>
<dbReference type="InterPro" id="IPR011990">
    <property type="entry name" value="TPR-like_helical_dom_sf"/>
</dbReference>
<evidence type="ECO:0000256" key="2">
    <source>
        <dbReference type="ARBA" id="ARBA00022803"/>
    </source>
</evidence>
<name>A0A7G8BHS7_9BACT</name>
<protein>
    <submittedName>
        <fullName evidence="6">Tetratricopeptide repeat protein</fullName>
    </submittedName>
</protein>
<dbReference type="EMBL" id="CP060394">
    <property type="protein sequence ID" value="QNI32097.1"/>
    <property type="molecule type" value="Genomic_DNA"/>
</dbReference>
<dbReference type="Proteomes" id="UP000515312">
    <property type="component" value="Chromosome"/>
</dbReference>
<keyword evidence="2 3" id="KW-0802">TPR repeat</keyword>
<evidence type="ECO:0000259" key="5">
    <source>
        <dbReference type="Pfam" id="PF23914"/>
    </source>
</evidence>
<dbReference type="RefSeq" id="WP_186743053.1">
    <property type="nucleotide sequence ID" value="NZ_CP060394.1"/>
</dbReference>
<evidence type="ECO:0000256" key="4">
    <source>
        <dbReference type="SAM" id="MobiDB-lite"/>
    </source>
</evidence>
<keyword evidence="1" id="KW-0677">Repeat</keyword>
<feature type="region of interest" description="Disordered" evidence="4">
    <location>
        <begin position="471"/>
        <end position="492"/>
    </location>
</feature>
<evidence type="ECO:0000313" key="7">
    <source>
        <dbReference type="Proteomes" id="UP000515312"/>
    </source>
</evidence>
<feature type="domain" description="Cytochrome c-type biogenesis protein H TPR" evidence="5">
    <location>
        <begin position="45"/>
        <end position="148"/>
    </location>
</feature>
<evidence type="ECO:0000256" key="1">
    <source>
        <dbReference type="ARBA" id="ARBA00022737"/>
    </source>
</evidence>
<dbReference type="InterPro" id="IPR056413">
    <property type="entry name" value="TPR_CcmH_CycH"/>
</dbReference>
<dbReference type="PANTHER" id="PTHR45586:SF1">
    <property type="entry name" value="LIPOPOLYSACCHARIDE ASSEMBLY PROTEIN B"/>
    <property type="match status" value="1"/>
</dbReference>